<dbReference type="AlphaFoldDB" id="A0A2W5SNU3"/>
<protein>
    <recommendedName>
        <fullName evidence="3">DUF1636 domain-containing protein</fullName>
    </recommendedName>
</protein>
<accession>A0A2W5SNU3</accession>
<evidence type="ECO:0000313" key="1">
    <source>
        <dbReference type="EMBL" id="PZR04789.1"/>
    </source>
</evidence>
<reference evidence="1 2" key="1">
    <citation type="submission" date="2017-08" db="EMBL/GenBank/DDBJ databases">
        <title>Infants hospitalized years apart are colonized by the same room-sourced microbial strains.</title>
        <authorList>
            <person name="Brooks B."/>
            <person name="Olm M.R."/>
            <person name="Firek B.A."/>
            <person name="Baker R."/>
            <person name="Thomas B.C."/>
            <person name="Morowitz M.J."/>
            <person name="Banfield J.F."/>
        </authorList>
    </citation>
    <scope>NUCLEOTIDE SEQUENCE [LARGE SCALE GENOMIC DNA]</scope>
    <source>
        <strain evidence="1">S2_003_000_R2_14</strain>
    </source>
</reference>
<dbReference type="InterPro" id="IPR012863">
    <property type="entry name" value="DUF1636"/>
</dbReference>
<gene>
    <name evidence="1" type="ORF">DI536_33655</name>
</gene>
<organism evidence="1 2">
    <name type="scientific">Archangium gephyra</name>
    <dbReference type="NCBI Taxonomy" id="48"/>
    <lineage>
        <taxon>Bacteria</taxon>
        <taxon>Pseudomonadati</taxon>
        <taxon>Myxococcota</taxon>
        <taxon>Myxococcia</taxon>
        <taxon>Myxococcales</taxon>
        <taxon>Cystobacterineae</taxon>
        <taxon>Archangiaceae</taxon>
        <taxon>Archangium</taxon>
    </lineage>
</organism>
<evidence type="ECO:0000313" key="2">
    <source>
        <dbReference type="Proteomes" id="UP000249061"/>
    </source>
</evidence>
<comment type="caution">
    <text evidence="1">The sequence shown here is derived from an EMBL/GenBank/DDBJ whole genome shotgun (WGS) entry which is preliminary data.</text>
</comment>
<dbReference type="EMBL" id="QFQP01000052">
    <property type="protein sequence ID" value="PZR04789.1"/>
    <property type="molecule type" value="Genomic_DNA"/>
</dbReference>
<evidence type="ECO:0008006" key="3">
    <source>
        <dbReference type="Google" id="ProtNLM"/>
    </source>
</evidence>
<dbReference type="Gene3D" id="3.40.30.10">
    <property type="entry name" value="Glutaredoxin"/>
    <property type="match status" value="1"/>
</dbReference>
<dbReference type="Proteomes" id="UP000249061">
    <property type="component" value="Unassembled WGS sequence"/>
</dbReference>
<name>A0A2W5SNU3_9BACT</name>
<sequence length="111" mass="12546">MSKVVISICRRCEDEDERDSGNGQLLYESVKKLRKDLGLKELFDLDDVKCLSLCRSPCNVMFEGKKRSTYTRTQVHAVKEVEAVVRAARAYAELEPGEELPERLLPGLSAD</sequence>
<proteinExistence type="predicted"/>
<dbReference type="Pfam" id="PF07845">
    <property type="entry name" value="DUF1636"/>
    <property type="match status" value="1"/>
</dbReference>